<dbReference type="GO" id="GO:0016787">
    <property type="term" value="F:hydrolase activity"/>
    <property type="evidence" value="ECO:0007669"/>
    <property type="project" value="UniProtKB-KW"/>
</dbReference>
<dbReference type="SUPFAM" id="SSF82057">
    <property type="entry name" value="Prokaryotic SH3-related domain"/>
    <property type="match status" value="1"/>
</dbReference>
<dbReference type="SMART" id="SM00782">
    <property type="entry name" value="PhnA_Zn_Ribbon"/>
    <property type="match status" value="1"/>
</dbReference>
<name>A0A1I1DGE8_9FLAO</name>
<dbReference type="InterPro" id="IPR013988">
    <property type="entry name" value="YjdM_C"/>
</dbReference>
<evidence type="ECO:0000313" key="2">
    <source>
        <dbReference type="EMBL" id="SFB73917.1"/>
    </source>
</evidence>
<accession>A0A1I1DGE8</accession>
<dbReference type="Pfam" id="PF03831">
    <property type="entry name" value="YjdM"/>
    <property type="match status" value="1"/>
</dbReference>
<dbReference type="OrthoDB" id="9810131at2"/>
<dbReference type="Gene3D" id="2.30.30.40">
    <property type="entry name" value="SH3 Domains"/>
    <property type="match status" value="1"/>
</dbReference>
<dbReference type="PANTHER" id="PTHR30305">
    <property type="entry name" value="PROTEIN YJDM-RELATED"/>
    <property type="match status" value="1"/>
</dbReference>
<dbReference type="AlphaFoldDB" id="A0A1I1DGE8"/>
<evidence type="ECO:0000313" key="3">
    <source>
        <dbReference type="Proteomes" id="UP000199438"/>
    </source>
</evidence>
<dbReference type="EMBL" id="FOKV01000001">
    <property type="protein sequence ID" value="SFB73917.1"/>
    <property type="molecule type" value="Genomic_DNA"/>
</dbReference>
<reference evidence="3" key="1">
    <citation type="submission" date="2016-10" db="EMBL/GenBank/DDBJ databases">
        <authorList>
            <person name="Varghese N."/>
            <person name="Submissions S."/>
        </authorList>
    </citation>
    <scope>NUCLEOTIDE SEQUENCE [LARGE SCALE GENOMIC DNA]</scope>
    <source>
        <strain evidence="3">DSM 24499</strain>
    </source>
</reference>
<keyword evidence="2" id="KW-0378">Hydrolase</keyword>
<proteinExistence type="predicted"/>
<keyword evidence="3" id="KW-1185">Reference proteome</keyword>
<feature type="domain" description="PhnA protein N-terminal proteobacterial" evidence="1">
    <location>
        <begin position="7"/>
        <end position="53"/>
    </location>
</feature>
<organism evidence="2 3">
    <name type="scientific">Zunongwangia mangrovi</name>
    <dbReference type="NCBI Taxonomy" id="1334022"/>
    <lineage>
        <taxon>Bacteria</taxon>
        <taxon>Pseudomonadati</taxon>
        <taxon>Bacteroidota</taxon>
        <taxon>Flavobacteriia</taxon>
        <taxon>Flavobacteriales</taxon>
        <taxon>Flavobacteriaceae</taxon>
        <taxon>Zunongwangia</taxon>
    </lineage>
</organism>
<protein>
    <submittedName>
        <fullName evidence="2">Phosphonoacetate hydrolase</fullName>
    </submittedName>
</protein>
<dbReference type="PANTHER" id="PTHR30305:SF3">
    <property type="entry name" value="PROTEIN YJDM"/>
    <property type="match status" value="1"/>
</dbReference>
<gene>
    <name evidence="2" type="ORF">SAMN04487907_101352</name>
</gene>
<dbReference type="InterPro" id="IPR013991">
    <property type="entry name" value="PhnaA_N_proteobac"/>
</dbReference>
<evidence type="ECO:0000259" key="1">
    <source>
        <dbReference type="SMART" id="SM00782"/>
    </source>
</evidence>
<dbReference type="Proteomes" id="UP000199438">
    <property type="component" value="Unassembled WGS sequence"/>
</dbReference>
<sequence length="194" mass="22167">MSVLEKRLADRSGNKCELCGYEHDLQIYQVPPTSKGTLDDSIYACKNCVAQIEDPEKVDPNHWRCLNESMWSEHLPVQIVAWRMLNRLRSEGWPQDLLDMMYLDEEALTWAKSTEETEDEAEKIIHKDSNGNILADGDSVVLIKDLDVKGANFTAKRGTAVHRISLVWDNAEQIEGRVEGQHIVILTQYVKKTK</sequence>
<dbReference type="RefSeq" id="WP_092539676.1">
    <property type="nucleotide sequence ID" value="NZ_FOKV01000001.1"/>
</dbReference>
<dbReference type="STRING" id="1334022.SAMN04487907_101352"/>